<accession>A0A4Y7TL24</accession>
<gene>
    <name evidence="2" type="ORF">FA13DRAFT_1788511</name>
</gene>
<evidence type="ECO:0000313" key="3">
    <source>
        <dbReference type="Proteomes" id="UP000298030"/>
    </source>
</evidence>
<feature type="region of interest" description="Disordered" evidence="1">
    <location>
        <begin position="102"/>
        <end position="127"/>
    </location>
</feature>
<feature type="region of interest" description="Disordered" evidence="1">
    <location>
        <begin position="1"/>
        <end position="33"/>
    </location>
</feature>
<proteinExistence type="predicted"/>
<dbReference type="EMBL" id="QPFP01000008">
    <property type="protein sequence ID" value="TEB34887.1"/>
    <property type="molecule type" value="Genomic_DNA"/>
</dbReference>
<organism evidence="2 3">
    <name type="scientific">Coprinellus micaceus</name>
    <name type="common">Glistening ink-cap mushroom</name>
    <name type="synonym">Coprinus micaceus</name>
    <dbReference type="NCBI Taxonomy" id="71717"/>
    <lineage>
        <taxon>Eukaryota</taxon>
        <taxon>Fungi</taxon>
        <taxon>Dikarya</taxon>
        <taxon>Basidiomycota</taxon>
        <taxon>Agaricomycotina</taxon>
        <taxon>Agaricomycetes</taxon>
        <taxon>Agaricomycetidae</taxon>
        <taxon>Agaricales</taxon>
        <taxon>Agaricineae</taxon>
        <taxon>Psathyrellaceae</taxon>
        <taxon>Coprinellus</taxon>
    </lineage>
</organism>
<sequence length="127" mass="13838">MSKESPKVAKREGKKATTKAQTNTSAEAHGVWKDADAATQGGEYDAEVGSQEPINQKVPGQSQARLPSSLDEVASLTKAPHELTEKSDTLEDDSKRLLEGLRRRERHCGNMPSPLSARVARSTRSLR</sequence>
<name>A0A4Y7TL24_COPMI</name>
<comment type="caution">
    <text evidence="2">The sequence shown here is derived from an EMBL/GenBank/DDBJ whole genome shotgun (WGS) entry which is preliminary data.</text>
</comment>
<reference evidence="2 3" key="1">
    <citation type="journal article" date="2019" name="Nat. Ecol. Evol.">
        <title>Megaphylogeny resolves global patterns of mushroom evolution.</title>
        <authorList>
            <person name="Varga T."/>
            <person name="Krizsan K."/>
            <person name="Foldi C."/>
            <person name="Dima B."/>
            <person name="Sanchez-Garcia M."/>
            <person name="Sanchez-Ramirez S."/>
            <person name="Szollosi G.J."/>
            <person name="Szarkandi J.G."/>
            <person name="Papp V."/>
            <person name="Albert L."/>
            <person name="Andreopoulos W."/>
            <person name="Angelini C."/>
            <person name="Antonin V."/>
            <person name="Barry K.W."/>
            <person name="Bougher N.L."/>
            <person name="Buchanan P."/>
            <person name="Buyck B."/>
            <person name="Bense V."/>
            <person name="Catcheside P."/>
            <person name="Chovatia M."/>
            <person name="Cooper J."/>
            <person name="Damon W."/>
            <person name="Desjardin D."/>
            <person name="Finy P."/>
            <person name="Geml J."/>
            <person name="Haridas S."/>
            <person name="Hughes K."/>
            <person name="Justo A."/>
            <person name="Karasinski D."/>
            <person name="Kautmanova I."/>
            <person name="Kiss B."/>
            <person name="Kocsube S."/>
            <person name="Kotiranta H."/>
            <person name="LaButti K.M."/>
            <person name="Lechner B.E."/>
            <person name="Liimatainen K."/>
            <person name="Lipzen A."/>
            <person name="Lukacs Z."/>
            <person name="Mihaltcheva S."/>
            <person name="Morgado L.N."/>
            <person name="Niskanen T."/>
            <person name="Noordeloos M.E."/>
            <person name="Ohm R.A."/>
            <person name="Ortiz-Santana B."/>
            <person name="Ovrebo C."/>
            <person name="Racz N."/>
            <person name="Riley R."/>
            <person name="Savchenko A."/>
            <person name="Shiryaev A."/>
            <person name="Soop K."/>
            <person name="Spirin V."/>
            <person name="Szebenyi C."/>
            <person name="Tomsovsky M."/>
            <person name="Tulloss R.E."/>
            <person name="Uehling J."/>
            <person name="Grigoriev I.V."/>
            <person name="Vagvolgyi C."/>
            <person name="Papp T."/>
            <person name="Martin F.M."/>
            <person name="Miettinen O."/>
            <person name="Hibbett D.S."/>
            <person name="Nagy L.G."/>
        </authorList>
    </citation>
    <scope>NUCLEOTIDE SEQUENCE [LARGE SCALE GENOMIC DNA]</scope>
    <source>
        <strain evidence="2 3">FP101781</strain>
    </source>
</reference>
<dbReference type="Proteomes" id="UP000298030">
    <property type="component" value="Unassembled WGS sequence"/>
</dbReference>
<feature type="compositionally biased region" description="Basic and acidic residues" evidence="1">
    <location>
        <begin position="1"/>
        <end position="15"/>
    </location>
</feature>
<dbReference type="AlphaFoldDB" id="A0A4Y7TL24"/>
<keyword evidence="3" id="KW-1185">Reference proteome</keyword>
<evidence type="ECO:0000313" key="2">
    <source>
        <dbReference type="EMBL" id="TEB34887.1"/>
    </source>
</evidence>
<protein>
    <submittedName>
        <fullName evidence="2">Uncharacterized protein</fullName>
    </submittedName>
</protein>
<evidence type="ECO:0000256" key="1">
    <source>
        <dbReference type="SAM" id="MobiDB-lite"/>
    </source>
</evidence>